<dbReference type="EMBL" id="CM044701">
    <property type="protein sequence ID" value="KAI5680574.1"/>
    <property type="molecule type" value="Genomic_DNA"/>
</dbReference>
<gene>
    <name evidence="1" type="ORF">M9H77_01801</name>
</gene>
<protein>
    <submittedName>
        <fullName evidence="1">Uncharacterized protein</fullName>
    </submittedName>
</protein>
<proteinExistence type="predicted"/>
<dbReference type="Proteomes" id="UP001060085">
    <property type="component" value="Linkage Group LG01"/>
</dbReference>
<sequence>MEEQLIQTEQFMKSHMALRNMLRFFLEQNVDCVMRYFVNILVIHCILLLMYNMSLLKATGMTPTSKNFTIATAFIRNEQHLYFSSAASIGNEEDGKWFNACDR</sequence>
<keyword evidence="2" id="KW-1185">Reference proteome</keyword>
<reference evidence="2" key="1">
    <citation type="journal article" date="2023" name="Nat. Plants">
        <title>Single-cell RNA sequencing provides a high-resolution roadmap for understanding the multicellular compartmentation of specialized metabolism.</title>
        <authorList>
            <person name="Sun S."/>
            <person name="Shen X."/>
            <person name="Li Y."/>
            <person name="Li Y."/>
            <person name="Wang S."/>
            <person name="Li R."/>
            <person name="Zhang H."/>
            <person name="Shen G."/>
            <person name="Guo B."/>
            <person name="Wei J."/>
            <person name="Xu J."/>
            <person name="St-Pierre B."/>
            <person name="Chen S."/>
            <person name="Sun C."/>
        </authorList>
    </citation>
    <scope>NUCLEOTIDE SEQUENCE [LARGE SCALE GENOMIC DNA]</scope>
</reference>
<evidence type="ECO:0000313" key="2">
    <source>
        <dbReference type="Proteomes" id="UP001060085"/>
    </source>
</evidence>
<organism evidence="1 2">
    <name type="scientific">Catharanthus roseus</name>
    <name type="common">Madagascar periwinkle</name>
    <name type="synonym">Vinca rosea</name>
    <dbReference type="NCBI Taxonomy" id="4058"/>
    <lineage>
        <taxon>Eukaryota</taxon>
        <taxon>Viridiplantae</taxon>
        <taxon>Streptophyta</taxon>
        <taxon>Embryophyta</taxon>
        <taxon>Tracheophyta</taxon>
        <taxon>Spermatophyta</taxon>
        <taxon>Magnoliopsida</taxon>
        <taxon>eudicotyledons</taxon>
        <taxon>Gunneridae</taxon>
        <taxon>Pentapetalae</taxon>
        <taxon>asterids</taxon>
        <taxon>lamiids</taxon>
        <taxon>Gentianales</taxon>
        <taxon>Apocynaceae</taxon>
        <taxon>Rauvolfioideae</taxon>
        <taxon>Vinceae</taxon>
        <taxon>Catharanthinae</taxon>
        <taxon>Catharanthus</taxon>
    </lineage>
</organism>
<comment type="caution">
    <text evidence="1">The sequence shown here is derived from an EMBL/GenBank/DDBJ whole genome shotgun (WGS) entry which is preliminary data.</text>
</comment>
<evidence type="ECO:0000313" key="1">
    <source>
        <dbReference type="EMBL" id="KAI5680574.1"/>
    </source>
</evidence>
<accession>A0ACC0C6R1</accession>
<name>A0ACC0C6R1_CATRO</name>